<evidence type="ECO:0000256" key="1">
    <source>
        <dbReference type="SAM" id="MobiDB-lite"/>
    </source>
</evidence>
<name>A0AAD7SSX7_9TELE</name>
<feature type="compositionally biased region" description="Polar residues" evidence="1">
    <location>
        <begin position="53"/>
        <end position="64"/>
    </location>
</feature>
<dbReference type="AlphaFoldDB" id="A0AAD7SSX7"/>
<sequence length="133" mass="13469">MWSLPAGGMVSPGGMALPDYGLRPFRVCRHRFGIAMAIDHAAAEKATEVPNGQWSNSCGVSEQQGTGRGGRGERRAAMATVGMHLTEVAVSGGRAAGVESRAHAPPGALPGPAAGGALGTVIQDWGRFCSGSA</sequence>
<proteinExistence type="predicted"/>
<comment type="caution">
    <text evidence="2">The sequence shown here is derived from an EMBL/GenBank/DDBJ whole genome shotgun (WGS) entry which is preliminary data.</text>
</comment>
<protein>
    <submittedName>
        <fullName evidence="2">Uncharacterized protein</fullName>
    </submittedName>
</protein>
<gene>
    <name evidence="2" type="ORF">AAFF_G00278000</name>
</gene>
<organism evidence="2 3">
    <name type="scientific">Aldrovandia affinis</name>
    <dbReference type="NCBI Taxonomy" id="143900"/>
    <lineage>
        <taxon>Eukaryota</taxon>
        <taxon>Metazoa</taxon>
        <taxon>Chordata</taxon>
        <taxon>Craniata</taxon>
        <taxon>Vertebrata</taxon>
        <taxon>Euteleostomi</taxon>
        <taxon>Actinopterygii</taxon>
        <taxon>Neopterygii</taxon>
        <taxon>Teleostei</taxon>
        <taxon>Notacanthiformes</taxon>
        <taxon>Halosauridae</taxon>
        <taxon>Aldrovandia</taxon>
    </lineage>
</organism>
<keyword evidence="3" id="KW-1185">Reference proteome</keyword>
<dbReference type="EMBL" id="JAINUG010000039">
    <property type="protein sequence ID" value="KAJ8407226.1"/>
    <property type="molecule type" value="Genomic_DNA"/>
</dbReference>
<feature type="region of interest" description="Disordered" evidence="1">
    <location>
        <begin position="53"/>
        <end position="76"/>
    </location>
</feature>
<evidence type="ECO:0000313" key="2">
    <source>
        <dbReference type="EMBL" id="KAJ8407226.1"/>
    </source>
</evidence>
<evidence type="ECO:0000313" key="3">
    <source>
        <dbReference type="Proteomes" id="UP001221898"/>
    </source>
</evidence>
<accession>A0AAD7SSX7</accession>
<dbReference type="Proteomes" id="UP001221898">
    <property type="component" value="Unassembled WGS sequence"/>
</dbReference>
<reference evidence="2" key="1">
    <citation type="journal article" date="2023" name="Science">
        <title>Genome structures resolve the early diversification of teleost fishes.</title>
        <authorList>
            <person name="Parey E."/>
            <person name="Louis A."/>
            <person name="Montfort J."/>
            <person name="Bouchez O."/>
            <person name="Roques C."/>
            <person name="Iampietro C."/>
            <person name="Lluch J."/>
            <person name="Castinel A."/>
            <person name="Donnadieu C."/>
            <person name="Desvignes T."/>
            <person name="Floi Bucao C."/>
            <person name="Jouanno E."/>
            <person name="Wen M."/>
            <person name="Mejri S."/>
            <person name="Dirks R."/>
            <person name="Jansen H."/>
            <person name="Henkel C."/>
            <person name="Chen W.J."/>
            <person name="Zahm M."/>
            <person name="Cabau C."/>
            <person name="Klopp C."/>
            <person name="Thompson A.W."/>
            <person name="Robinson-Rechavi M."/>
            <person name="Braasch I."/>
            <person name="Lecointre G."/>
            <person name="Bobe J."/>
            <person name="Postlethwait J.H."/>
            <person name="Berthelot C."/>
            <person name="Roest Crollius H."/>
            <person name="Guiguen Y."/>
        </authorList>
    </citation>
    <scope>NUCLEOTIDE SEQUENCE</scope>
    <source>
        <strain evidence="2">NC1722</strain>
    </source>
</reference>